<gene>
    <name evidence="1" type="ORF">BSZ18_01695</name>
</gene>
<evidence type="ECO:0000313" key="2">
    <source>
        <dbReference type="Proteomes" id="UP000193553"/>
    </source>
</evidence>
<reference evidence="1 2" key="1">
    <citation type="submission" date="2017-03" db="EMBL/GenBank/DDBJ databases">
        <title>Whole genome sequences of fourteen strains of Bradyrhizobium canariense and one strain of Bradyrhizobium japonicum isolated from Lupinus (Papilionoideae: Genisteae) species in Algeria.</title>
        <authorList>
            <person name="Crovadore J."/>
            <person name="Chekireb D."/>
            <person name="Brachmann A."/>
            <person name="Chablais R."/>
            <person name="Cochard B."/>
            <person name="Lefort F."/>
        </authorList>
    </citation>
    <scope>NUCLEOTIDE SEQUENCE [LARGE SCALE GENOMIC DNA]</scope>
    <source>
        <strain evidence="1 2">UBMA195</strain>
    </source>
</reference>
<sequence length="92" mass="10222">MEIISVLKKQGDHSAHYTGVHYQAGEEITALFVVPVPTSAKMAFLDDVHLTAEKAPAAIRQIASLSIDAALANLVDRVCDWRRLKRELYCRS</sequence>
<proteinExistence type="predicted"/>
<dbReference type="AlphaFoldDB" id="A0A1X3G6G7"/>
<organism evidence="1 2">
    <name type="scientific">Bradyrhizobium canariense</name>
    <dbReference type="NCBI Taxonomy" id="255045"/>
    <lineage>
        <taxon>Bacteria</taxon>
        <taxon>Pseudomonadati</taxon>
        <taxon>Pseudomonadota</taxon>
        <taxon>Alphaproteobacteria</taxon>
        <taxon>Hyphomicrobiales</taxon>
        <taxon>Nitrobacteraceae</taxon>
        <taxon>Bradyrhizobium</taxon>
    </lineage>
</organism>
<comment type="caution">
    <text evidence="1">The sequence shown here is derived from an EMBL/GenBank/DDBJ whole genome shotgun (WGS) entry which is preliminary data.</text>
</comment>
<accession>A0A1X3G6G7</accession>
<evidence type="ECO:0000313" key="1">
    <source>
        <dbReference type="EMBL" id="OSJ18698.1"/>
    </source>
</evidence>
<dbReference type="Proteomes" id="UP000193553">
    <property type="component" value="Unassembled WGS sequence"/>
</dbReference>
<protein>
    <submittedName>
        <fullName evidence="1">Uncharacterized protein</fullName>
    </submittedName>
</protein>
<dbReference type="EMBL" id="NAFI01000125">
    <property type="protein sequence ID" value="OSJ18698.1"/>
    <property type="molecule type" value="Genomic_DNA"/>
</dbReference>
<name>A0A1X3G6G7_9BRAD</name>